<dbReference type="EMBL" id="JASCZI010151161">
    <property type="protein sequence ID" value="MED6170385.1"/>
    <property type="molecule type" value="Genomic_DNA"/>
</dbReference>
<evidence type="ECO:0000313" key="3">
    <source>
        <dbReference type="Proteomes" id="UP001341840"/>
    </source>
</evidence>
<evidence type="ECO:0000256" key="1">
    <source>
        <dbReference type="SAM" id="MobiDB-lite"/>
    </source>
</evidence>
<gene>
    <name evidence="2" type="ORF">PIB30_030358</name>
</gene>
<comment type="caution">
    <text evidence="2">The sequence shown here is derived from an EMBL/GenBank/DDBJ whole genome shotgun (WGS) entry which is preliminary data.</text>
</comment>
<evidence type="ECO:0000313" key="2">
    <source>
        <dbReference type="EMBL" id="MED6170385.1"/>
    </source>
</evidence>
<dbReference type="Proteomes" id="UP001341840">
    <property type="component" value="Unassembled WGS sequence"/>
</dbReference>
<feature type="region of interest" description="Disordered" evidence="1">
    <location>
        <begin position="42"/>
        <end position="68"/>
    </location>
</feature>
<name>A0ABU6V9L8_9FABA</name>
<organism evidence="2 3">
    <name type="scientific">Stylosanthes scabra</name>
    <dbReference type="NCBI Taxonomy" id="79078"/>
    <lineage>
        <taxon>Eukaryota</taxon>
        <taxon>Viridiplantae</taxon>
        <taxon>Streptophyta</taxon>
        <taxon>Embryophyta</taxon>
        <taxon>Tracheophyta</taxon>
        <taxon>Spermatophyta</taxon>
        <taxon>Magnoliopsida</taxon>
        <taxon>eudicotyledons</taxon>
        <taxon>Gunneridae</taxon>
        <taxon>Pentapetalae</taxon>
        <taxon>rosids</taxon>
        <taxon>fabids</taxon>
        <taxon>Fabales</taxon>
        <taxon>Fabaceae</taxon>
        <taxon>Papilionoideae</taxon>
        <taxon>50 kb inversion clade</taxon>
        <taxon>dalbergioids sensu lato</taxon>
        <taxon>Dalbergieae</taxon>
        <taxon>Pterocarpus clade</taxon>
        <taxon>Stylosanthes</taxon>
    </lineage>
</organism>
<sequence length="190" mass="22276">MKNNNKEEHQDSRNVLLQAVLNEWDKEDLQLSVRKVVLNEGTNYDKQNEGGQYEGEDDSTSSHVHSSDLDETLNHMWEVHCKGSKRKKKKQKISEIIRNKMTNEDVKDGYEVLDKENDNYNVIEVVQVKEFDKTKCRGVSNFDFEMGDYEDGQDLMAILKEQNEALDLKRRKAKQKEKARKSRPKNKKLN</sequence>
<reference evidence="2 3" key="1">
    <citation type="journal article" date="2023" name="Plants (Basel)">
        <title>Bridging the Gap: Combining Genomics and Transcriptomics Approaches to Understand Stylosanthes scabra, an Orphan Legume from the Brazilian Caatinga.</title>
        <authorList>
            <person name="Ferreira-Neto J.R.C."/>
            <person name="da Silva M.D."/>
            <person name="Binneck E."/>
            <person name="de Melo N.F."/>
            <person name="da Silva R.H."/>
            <person name="de Melo A.L.T.M."/>
            <person name="Pandolfi V."/>
            <person name="Bustamante F.O."/>
            <person name="Brasileiro-Vidal A.C."/>
            <person name="Benko-Iseppon A.M."/>
        </authorList>
    </citation>
    <scope>NUCLEOTIDE SEQUENCE [LARGE SCALE GENOMIC DNA]</scope>
    <source>
        <tissue evidence="2">Leaves</tissue>
    </source>
</reference>
<keyword evidence="3" id="KW-1185">Reference proteome</keyword>
<protein>
    <submittedName>
        <fullName evidence="2">Uncharacterized protein</fullName>
    </submittedName>
</protein>
<accession>A0ABU6V9L8</accession>
<feature type="compositionally biased region" description="Basic residues" evidence="1">
    <location>
        <begin position="169"/>
        <end position="190"/>
    </location>
</feature>
<proteinExistence type="predicted"/>
<feature type="region of interest" description="Disordered" evidence="1">
    <location>
        <begin position="167"/>
        <end position="190"/>
    </location>
</feature>